<dbReference type="EMBL" id="JBJURJ010000002">
    <property type="protein sequence ID" value="MFM9327249.1"/>
    <property type="molecule type" value="Genomic_DNA"/>
</dbReference>
<dbReference type="Proteomes" id="UP001631969">
    <property type="component" value="Unassembled WGS sequence"/>
</dbReference>
<gene>
    <name evidence="1" type="ORF">ACI1P1_02950</name>
</gene>
<keyword evidence="1" id="KW-0413">Isomerase</keyword>
<dbReference type="EC" id="5.2.1.8" evidence="1"/>
<comment type="caution">
    <text evidence="1">The sequence shown here is derived from an EMBL/GenBank/DDBJ whole genome shotgun (WGS) entry which is preliminary data.</text>
</comment>
<reference evidence="1" key="1">
    <citation type="submission" date="2024-12" db="EMBL/GenBank/DDBJ databases">
        <authorList>
            <person name="Wu N."/>
        </authorList>
    </citation>
    <scope>NUCLEOTIDE SEQUENCE</scope>
    <source>
        <strain evidence="1">P15</strain>
    </source>
</reference>
<sequence>MEDNNKKNDGLEQDGDQAGNTPEENQTSERADHEQAFPTVGDEFGPEAFADEAVEERAEATAVAAAAPAKANPLPWFLFAITLAALAVVLYLGQTGKAGVSGSAATVNGEKVTKQELYDAMYKQGGATTLDSLISEKLVTQEVDKAKVKVDEAAIEAELAQIKTQFPDEAQFNSAMEQSGFTLDSLKAEIRKNQEISKIFESKMDLSDAKLKEYFDKNVEQYNSPEQLMISHILVEKQEDADKILADLKGGADFAAVAKEKSTDPGSKDNGGSLGSFISRGQGLDQAFEDAAFKLNKGEMSGVVQSSFGFHIIKVMDKKEAVQANFDKQKEDVKKSMVSEEVQTKGAEWLENLKKDAKIEKL</sequence>
<organism evidence="1 2">
    <name type="scientific">Paenibacillus mesotrionivorans</name>
    <dbReference type="NCBI Taxonomy" id="3160968"/>
    <lineage>
        <taxon>Bacteria</taxon>
        <taxon>Bacillati</taxon>
        <taxon>Bacillota</taxon>
        <taxon>Bacilli</taxon>
        <taxon>Bacillales</taxon>
        <taxon>Paenibacillaceae</taxon>
        <taxon>Paenibacillus</taxon>
    </lineage>
</organism>
<keyword evidence="2" id="KW-1185">Reference proteome</keyword>
<proteinExistence type="predicted"/>
<evidence type="ECO:0000313" key="1">
    <source>
        <dbReference type="EMBL" id="MFM9327249.1"/>
    </source>
</evidence>
<name>A0ACC7NT69_9BACL</name>
<accession>A0ACC7NT69</accession>
<protein>
    <submittedName>
        <fullName evidence="1">Peptidylprolyl isomerase</fullName>
        <ecNumber evidence="1">5.2.1.8</ecNumber>
    </submittedName>
</protein>
<evidence type="ECO:0000313" key="2">
    <source>
        <dbReference type="Proteomes" id="UP001631969"/>
    </source>
</evidence>